<evidence type="ECO:0000313" key="2">
    <source>
        <dbReference type="Proteomes" id="UP000198403"/>
    </source>
</evidence>
<evidence type="ECO:0000313" key="1">
    <source>
        <dbReference type="EMBL" id="SNR24547.1"/>
    </source>
</evidence>
<accession>A0A238USA2</accession>
<keyword evidence="2" id="KW-1185">Reference proteome</keyword>
<organism evidence="1 2">
    <name type="scientific">Blastococcus mobilis</name>
    <dbReference type="NCBI Taxonomy" id="1938746"/>
    <lineage>
        <taxon>Bacteria</taxon>
        <taxon>Bacillati</taxon>
        <taxon>Actinomycetota</taxon>
        <taxon>Actinomycetes</taxon>
        <taxon>Geodermatophilales</taxon>
        <taxon>Geodermatophilaceae</taxon>
        <taxon>Blastococcus</taxon>
    </lineage>
</organism>
<dbReference type="EMBL" id="FZNO01000001">
    <property type="protein sequence ID" value="SNR24547.1"/>
    <property type="molecule type" value="Genomic_DNA"/>
</dbReference>
<dbReference type="AlphaFoldDB" id="A0A238USA2"/>
<name>A0A238USA2_9ACTN</name>
<protein>
    <recommendedName>
        <fullName evidence="3">Acyl carrier protein</fullName>
    </recommendedName>
</protein>
<sequence>MITGPLTMRELTEVVATVCDGDPVHLGTAREWSREANCLGLPSDRFAEVIAVLETCFFVPLLPEALRCTTPRELVELINTQVTSGV</sequence>
<reference evidence="1 2" key="1">
    <citation type="submission" date="2017-06" db="EMBL/GenBank/DDBJ databases">
        <authorList>
            <person name="Kim H.J."/>
            <person name="Triplett B.A."/>
        </authorList>
    </citation>
    <scope>NUCLEOTIDE SEQUENCE [LARGE SCALE GENOMIC DNA]</scope>
    <source>
        <strain evidence="1 2">DSM 44272</strain>
    </source>
</reference>
<proteinExistence type="predicted"/>
<gene>
    <name evidence="1" type="ORF">SAMN06272737_101266</name>
</gene>
<evidence type="ECO:0008006" key="3">
    <source>
        <dbReference type="Google" id="ProtNLM"/>
    </source>
</evidence>
<dbReference type="RefSeq" id="WP_141137390.1">
    <property type="nucleotide sequence ID" value="NZ_FZNO01000001.1"/>
</dbReference>
<dbReference type="OrthoDB" id="3215648at2"/>
<dbReference type="Proteomes" id="UP000198403">
    <property type="component" value="Unassembled WGS sequence"/>
</dbReference>